<dbReference type="AlphaFoldDB" id="A0A9P0M0Q1"/>
<dbReference type="GO" id="GO:0016787">
    <property type="term" value="F:hydrolase activity"/>
    <property type="evidence" value="ECO:0007669"/>
    <property type="project" value="UniProtKB-KW"/>
</dbReference>
<comment type="cofactor">
    <cofactor evidence="1">
        <name>a divalent metal cation</name>
        <dbReference type="ChEBI" id="CHEBI:60240"/>
    </cofactor>
</comment>
<sequence>MNRNSCIKEYTKLLIPLMIEELYELLREKKKRVWTRKWIARRSEFGASSTLFRELQWELLRMDVEHFNALLESVTPMIQKENTVMRQAIPARIKLQVALTYIATGLSYRYLQAFYRISRAAISLLLPEVMDAIYVYLKDYVKGTNSVVLMAVVDHDYCFRYVNIGANGRNSDSGIFRNSALYSDLENNMLPTGGFLVGDVAFALKRYLLKPYSGTNLTRVQKIFNYRLSRSRRIVENAFGILTSRFRIFQKPIPTDVNTTNNIIRASCALHNWLRLTSPSCYFPKDCVDVEDIDSGTIVEGTWGRELIATLPSITDHTTNNSPRIARNLRDKYAEYFSGAGAVVWQDRMIS</sequence>
<evidence type="ECO:0000256" key="3">
    <source>
        <dbReference type="ARBA" id="ARBA00006958"/>
    </source>
</evidence>
<proteinExistence type="inferred from homology"/>
<evidence type="ECO:0000313" key="10">
    <source>
        <dbReference type="Proteomes" id="UP001152888"/>
    </source>
</evidence>
<name>A0A9P0M0Q1_ACAOB</name>
<keyword evidence="5" id="KW-0479">Metal-binding</keyword>
<evidence type="ECO:0000256" key="6">
    <source>
        <dbReference type="ARBA" id="ARBA00022801"/>
    </source>
</evidence>
<dbReference type="GO" id="GO:0005634">
    <property type="term" value="C:nucleus"/>
    <property type="evidence" value="ECO:0007669"/>
    <property type="project" value="UniProtKB-SubCell"/>
</dbReference>
<dbReference type="PANTHER" id="PTHR22930">
    <property type="match status" value="1"/>
</dbReference>
<accession>A0A9P0M0Q1</accession>
<dbReference type="GO" id="GO:0004518">
    <property type="term" value="F:nuclease activity"/>
    <property type="evidence" value="ECO:0007669"/>
    <property type="project" value="UniProtKB-KW"/>
</dbReference>
<evidence type="ECO:0000256" key="2">
    <source>
        <dbReference type="ARBA" id="ARBA00004123"/>
    </source>
</evidence>
<evidence type="ECO:0000256" key="4">
    <source>
        <dbReference type="ARBA" id="ARBA00022722"/>
    </source>
</evidence>
<comment type="subcellular location">
    <subcellularLocation>
        <location evidence="2">Nucleus</location>
    </subcellularLocation>
</comment>
<dbReference type="Pfam" id="PF13359">
    <property type="entry name" value="DDE_Tnp_4"/>
    <property type="match status" value="1"/>
</dbReference>
<keyword evidence="7" id="KW-0539">Nucleus</keyword>
<keyword evidence="6" id="KW-0378">Hydrolase</keyword>
<dbReference type="PANTHER" id="PTHR22930:SF269">
    <property type="entry name" value="NUCLEASE HARBI1-LIKE PROTEIN"/>
    <property type="match status" value="1"/>
</dbReference>
<organism evidence="9 10">
    <name type="scientific">Acanthoscelides obtectus</name>
    <name type="common">Bean weevil</name>
    <name type="synonym">Bruchus obtectus</name>
    <dbReference type="NCBI Taxonomy" id="200917"/>
    <lineage>
        <taxon>Eukaryota</taxon>
        <taxon>Metazoa</taxon>
        <taxon>Ecdysozoa</taxon>
        <taxon>Arthropoda</taxon>
        <taxon>Hexapoda</taxon>
        <taxon>Insecta</taxon>
        <taxon>Pterygota</taxon>
        <taxon>Neoptera</taxon>
        <taxon>Endopterygota</taxon>
        <taxon>Coleoptera</taxon>
        <taxon>Polyphaga</taxon>
        <taxon>Cucujiformia</taxon>
        <taxon>Chrysomeloidea</taxon>
        <taxon>Chrysomelidae</taxon>
        <taxon>Bruchinae</taxon>
        <taxon>Bruchini</taxon>
        <taxon>Acanthoscelides</taxon>
    </lineage>
</organism>
<feature type="domain" description="DDE Tnp4" evidence="8">
    <location>
        <begin position="141"/>
        <end position="272"/>
    </location>
</feature>
<evidence type="ECO:0000259" key="8">
    <source>
        <dbReference type="Pfam" id="PF13359"/>
    </source>
</evidence>
<dbReference type="InterPro" id="IPR027806">
    <property type="entry name" value="HARBI1_dom"/>
</dbReference>
<dbReference type="InterPro" id="IPR045249">
    <property type="entry name" value="HARBI1-like"/>
</dbReference>
<evidence type="ECO:0000256" key="1">
    <source>
        <dbReference type="ARBA" id="ARBA00001968"/>
    </source>
</evidence>
<reference evidence="9" key="1">
    <citation type="submission" date="2022-03" db="EMBL/GenBank/DDBJ databases">
        <authorList>
            <person name="Sayadi A."/>
        </authorList>
    </citation>
    <scope>NUCLEOTIDE SEQUENCE</scope>
</reference>
<dbReference type="OrthoDB" id="10051449at2759"/>
<comment type="caution">
    <text evidence="9">The sequence shown here is derived from an EMBL/GenBank/DDBJ whole genome shotgun (WGS) entry which is preliminary data.</text>
</comment>
<evidence type="ECO:0000313" key="9">
    <source>
        <dbReference type="EMBL" id="CAH2009533.1"/>
    </source>
</evidence>
<dbReference type="GO" id="GO:0046872">
    <property type="term" value="F:metal ion binding"/>
    <property type="evidence" value="ECO:0007669"/>
    <property type="project" value="UniProtKB-KW"/>
</dbReference>
<evidence type="ECO:0000256" key="5">
    <source>
        <dbReference type="ARBA" id="ARBA00022723"/>
    </source>
</evidence>
<keyword evidence="4" id="KW-0540">Nuclease</keyword>
<keyword evidence="10" id="KW-1185">Reference proteome</keyword>
<dbReference type="Proteomes" id="UP001152888">
    <property type="component" value="Unassembled WGS sequence"/>
</dbReference>
<evidence type="ECO:0000256" key="7">
    <source>
        <dbReference type="ARBA" id="ARBA00023242"/>
    </source>
</evidence>
<dbReference type="EMBL" id="CAKOFQ010007889">
    <property type="protein sequence ID" value="CAH2009533.1"/>
    <property type="molecule type" value="Genomic_DNA"/>
</dbReference>
<gene>
    <name evidence="9" type="ORF">ACAOBT_LOCUS30927</name>
</gene>
<protein>
    <recommendedName>
        <fullName evidence="8">DDE Tnp4 domain-containing protein</fullName>
    </recommendedName>
</protein>
<comment type="similarity">
    <text evidence="3">Belongs to the HARBI1 family.</text>
</comment>